<name>A0A9W7CFP3_9STRA</name>
<dbReference type="Pfam" id="PF18143">
    <property type="entry name" value="HAD_SAK_2"/>
    <property type="match status" value="1"/>
</dbReference>
<keyword evidence="3" id="KW-1185">Reference proteome</keyword>
<dbReference type="Proteomes" id="UP001165082">
    <property type="component" value="Unassembled WGS sequence"/>
</dbReference>
<feature type="region of interest" description="Disordered" evidence="1">
    <location>
        <begin position="69"/>
        <end position="88"/>
    </location>
</feature>
<reference evidence="2" key="1">
    <citation type="submission" date="2022-07" db="EMBL/GenBank/DDBJ databases">
        <title>Genome analysis of Parmales, a sister group of diatoms, reveals the evolutionary specialization of diatoms from phago-mixotrophs to photoautotrophs.</title>
        <authorList>
            <person name="Ban H."/>
            <person name="Sato S."/>
            <person name="Yoshikawa S."/>
            <person name="Kazumasa Y."/>
            <person name="Nakamura Y."/>
            <person name="Ichinomiya M."/>
            <person name="Saitoh K."/>
            <person name="Sato N."/>
            <person name="Blanc-Mathieu R."/>
            <person name="Endo H."/>
            <person name="Kuwata A."/>
            <person name="Ogata H."/>
        </authorList>
    </citation>
    <scope>NUCLEOTIDE SEQUENCE</scope>
</reference>
<accession>A0A9W7CFP3</accession>
<evidence type="ECO:0000313" key="2">
    <source>
        <dbReference type="EMBL" id="GMI03751.1"/>
    </source>
</evidence>
<dbReference type="OrthoDB" id="410307at2759"/>
<protein>
    <submittedName>
        <fullName evidence="2">Uncharacterized protein</fullName>
    </submittedName>
</protein>
<organism evidence="2 3">
    <name type="scientific">Triparma retinervis</name>
    <dbReference type="NCBI Taxonomy" id="2557542"/>
    <lineage>
        <taxon>Eukaryota</taxon>
        <taxon>Sar</taxon>
        <taxon>Stramenopiles</taxon>
        <taxon>Ochrophyta</taxon>
        <taxon>Bolidophyceae</taxon>
        <taxon>Parmales</taxon>
        <taxon>Triparmaceae</taxon>
        <taxon>Triparma</taxon>
    </lineage>
</organism>
<dbReference type="AlphaFoldDB" id="A0A9W7CFP3"/>
<evidence type="ECO:0000256" key="1">
    <source>
        <dbReference type="SAM" id="MobiDB-lite"/>
    </source>
</evidence>
<gene>
    <name evidence="2" type="ORF">TrRE_jg12657</name>
</gene>
<proteinExistence type="predicted"/>
<comment type="caution">
    <text evidence="2">The sequence shown here is derived from an EMBL/GenBank/DDBJ whole genome shotgun (WGS) entry which is preliminary data.</text>
</comment>
<dbReference type="EMBL" id="BRXZ01000044">
    <property type="protein sequence ID" value="GMI03751.1"/>
    <property type="molecule type" value="Genomic_DNA"/>
</dbReference>
<evidence type="ECO:0000313" key="3">
    <source>
        <dbReference type="Proteomes" id="UP001165082"/>
    </source>
</evidence>
<sequence>MGASASIKSLPEPCTIEDARAHFGDDFDEEVWAEMVGHNGVASKIVIEQVIKEREGRAGLVEDGGFGSIGTGITRGGEEETGDETTGQNNVEPFYQTGKPLIFLDVDGVLHPLNAKHFPVGSDVADLVRRSDEDSADDKDEGVSRICEGEFHKECMENLKEAVTKTNALIVLSTTWRESGRGRRAVDAMLQSYGIDPHMGCTPNLGYAGRDKEVKAFVEKHKIESKWVAIDDMDLKAGLGDNFVHVDPNVGLSKQDGERVIKILSGE</sequence>